<evidence type="ECO:0000313" key="11">
    <source>
        <dbReference type="Proteomes" id="UP000015106"/>
    </source>
</evidence>
<evidence type="ECO:0000256" key="7">
    <source>
        <dbReference type="PIRSR" id="PIRSR001217-1"/>
    </source>
</evidence>
<reference evidence="11" key="1">
    <citation type="journal article" date="2013" name="Nature">
        <title>Draft genome of the wheat A-genome progenitor Triticum urartu.</title>
        <authorList>
            <person name="Ling H.Q."/>
            <person name="Zhao S."/>
            <person name="Liu D."/>
            <person name="Wang J."/>
            <person name="Sun H."/>
            <person name="Zhang C."/>
            <person name="Fan H."/>
            <person name="Li D."/>
            <person name="Dong L."/>
            <person name="Tao Y."/>
            <person name="Gao C."/>
            <person name="Wu H."/>
            <person name="Li Y."/>
            <person name="Cui Y."/>
            <person name="Guo X."/>
            <person name="Zheng S."/>
            <person name="Wang B."/>
            <person name="Yu K."/>
            <person name="Liang Q."/>
            <person name="Yang W."/>
            <person name="Lou X."/>
            <person name="Chen J."/>
            <person name="Feng M."/>
            <person name="Jian J."/>
            <person name="Zhang X."/>
            <person name="Luo G."/>
            <person name="Jiang Y."/>
            <person name="Liu J."/>
            <person name="Wang Z."/>
            <person name="Sha Y."/>
            <person name="Zhang B."/>
            <person name="Wu H."/>
            <person name="Tang D."/>
            <person name="Shen Q."/>
            <person name="Xue P."/>
            <person name="Zou S."/>
            <person name="Wang X."/>
            <person name="Liu X."/>
            <person name="Wang F."/>
            <person name="Yang Y."/>
            <person name="An X."/>
            <person name="Dong Z."/>
            <person name="Zhang K."/>
            <person name="Zhang X."/>
            <person name="Luo M.C."/>
            <person name="Dvorak J."/>
            <person name="Tong Y."/>
            <person name="Wang J."/>
            <person name="Yang H."/>
            <person name="Li Z."/>
            <person name="Wang D."/>
            <person name="Zhang A."/>
            <person name="Wang J."/>
        </authorList>
    </citation>
    <scope>NUCLEOTIDE SEQUENCE</scope>
    <source>
        <strain evidence="11">cv. G1812</strain>
    </source>
</reference>
<evidence type="ECO:0000256" key="6">
    <source>
        <dbReference type="ARBA" id="ARBA00023136"/>
    </source>
</evidence>
<comment type="similarity">
    <text evidence="2">Belongs to the peptidase S49 family.</text>
</comment>
<dbReference type="PANTHER" id="PTHR33209:SF1">
    <property type="entry name" value="PEPTIDASE S49 DOMAIN-CONTAINING PROTEIN"/>
    <property type="match status" value="1"/>
</dbReference>
<keyword evidence="11" id="KW-1185">Reference proteome</keyword>
<dbReference type="InterPro" id="IPR029045">
    <property type="entry name" value="ClpP/crotonase-like_dom_sf"/>
</dbReference>
<proteinExistence type="inferred from homology"/>
<dbReference type="Pfam" id="PF01343">
    <property type="entry name" value="Peptidase_S49"/>
    <property type="match status" value="2"/>
</dbReference>
<feature type="compositionally biased region" description="Basic residues" evidence="8">
    <location>
        <begin position="54"/>
        <end position="64"/>
    </location>
</feature>
<reference evidence="10" key="3">
    <citation type="submission" date="2022-06" db="UniProtKB">
        <authorList>
            <consortium name="EnsemblPlants"/>
        </authorList>
    </citation>
    <scope>IDENTIFICATION</scope>
</reference>
<dbReference type="PIRSF" id="PIRSF001217">
    <property type="entry name" value="Protease_4_SppA"/>
    <property type="match status" value="1"/>
</dbReference>
<keyword evidence="3" id="KW-0645">Protease</keyword>
<keyword evidence="6" id="KW-0472">Membrane</keyword>
<evidence type="ECO:0000256" key="3">
    <source>
        <dbReference type="ARBA" id="ARBA00022670"/>
    </source>
</evidence>
<protein>
    <recommendedName>
        <fullName evidence="9">Peptidase S49 domain-containing protein</fullName>
    </recommendedName>
</protein>
<feature type="active site" description="Nucleophile" evidence="7">
    <location>
        <position position="440"/>
    </location>
</feature>
<organism evidence="10 11">
    <name type="scientific">Triticum urartu</name>
    <name type="common">Red wild einkorn</name>
    <name type="synonym">Crithodium urartu</name>
    <dbReference type="NCBI Taxonomy" id="4572"/>
    <lineage>
        <taxon>Eukaryota</taxon>
        <taxon>Viridiplantae</taxon>
        <taxon>Streptophyta</taxon>
        <taxon>Embryophyta</taxon>
        <taxon>Tracheophyta</taxon>
        <taxon>Spermatophyta</taxon>
        <taxon>Magnoliopsida</taxon>
        <taxon>Liliopsida</taxon>
        <taxon>Poales</taxon>
        <taxon>Poaceae</taxon>
        <taxon>BOP clade</taxon>
        <taxon>Pooideae</taxon>
        <taxon>Triticodae</taxon>
        <taxon>Triticeae</taxon>
        <taxon>Triticinae</taxon>
        <taxon>Triticum</taxon>
    </lineage>
</organism>
<dbReference type="GO" id="GO:0006465">
    <property type="term" value="P:signal peptide processing"/>
    <property type="evidence" value="ECO:0007669"/>
    <property type="project" value="InterPro"/>
</dbReference>
<dbReference type="PANTHER" id="PTHR33209">
    <property type="entry name" value="PROTEASE 4"/>
    <property type="match status" value="1"/>
</dbReference>
<evidence type="ECO:0000256" key="1">
    <source>
        <dbReference type="ARBA" id="ARBA00004370"/>
    </source>
</evidence>
<reference evidence="10" key="2">
    <citation type="submission" date="2018-03" db="EMBL/GenBank/DDBJ databases">
        <title>The Triticum urartu genome reveals the dynamic nature of wheat genome evolution.</title>
        <authorList>
            <person name="Ling H."/>
            <person name="Ma B."/>
            <person name="Shi X."/>
            <person name="Liu H."/>
            <person name="Dong L."/>
            <person name="Sun H."/>
            <person name="Cao Y."/>
            <person name="Gao Q."/>
            <person name="Zheng S."/>
            <person name="Li Y."/>
            <person name="Yu Y."/>
            <person name="Du H."/>
            <person name="Qi M."/>
            <person name="Li Y."/>
            <person name="Yu H."/>
            <person name="Cui Y."/>
            <person name="Wang N."/>
            <person name="Chen C."/>
            <person name="Wu H."/>
            <person name="Zhao Y."/>
            <person name="Zhang J."/>
            <person name="Li Y."/>
            <person name="Zhou W."/>
            <person name="Zhang B."/>
            <person name="Hu W."/>
            <person name="Eijk M."/>
            <person name="Tang J."/>
            <person name="Witsenboer H."/>
            <person name="Zhao S."/>
            <person name="Li Z."/>
            <person name="Zhang A."/>
            <person name="Wang D."/>
            <person name="Liang C."/>
        </authorList>
    </citation>
    <scope>NUCLEOTIDE SEQUENCE [LARGE SCALE GENOMIC DNA]</scope>
    <source>
        <strain evidence="10">cv. G1812</strain>
    </source>
</reference>
<evidence type="ECO:0000256" key="5">
    <source>
        <dbReference type="ARBA" id="ARBA00022825"/>
    </source>
</evidence>
<feature type="region of interest" description="Disordered" evidence="8">
    <location>
        <begin position="23"/>
        <end position="64"/>
    </location>
</feature>
<name>A0A8R7VGB8_TRIUA</name>
<evidence type="ECO:0000256" key="8">
    <source>
        <dbReference type="SAM" id="MobiDB-lite"/>
    </source>
</evidence>
<dbReference type="InterPro" id="IPR004634">
    <property type="entry name" value="Pept_S49_pIV"/>
</dbReference>
<feature type="active site" description="Proton donor/acceptor" evidence="7">
    <location>
        <position position="241"/>
    </location>
</feature>
<comment type="subcellular location">
    <subcellularLocation>
        <location evidence="1">Membrane</location>
    </subcellularLocation>
</comment>
<dbReference type="InterPro" id="IPR047272">
    <property type="entry name" value="S49_SppA_C"/>
</dbReference>
<dbReference type="CDD" id="cd07018">
    <property type="entry name" value="S49_SppA_67K_type"/>
    <property type="match status" value="1"/>
</dbReference>
<dbReference type="NCBIfam" id="TIGR00706">
    <property type="entry name" value="SppA_dom"/>
    <property type="match status" value="1"/>
</dbReference>
<sequence length="657" mass="72306">MARLLVLRSAPYHRSSLSAAATAITSSRSASSPASPAATSRRPSAPSSRLRGPPSRRRRLWPRARRKEPLPAAPAFVVEELGWGTQLAVKLKMLVAPPWKRVRKGSVLTMTLRGEISDQLKTRFSSGLSLPQICENFEKAAYDPRISGIYLHIEPLSCGWGKAEEIRRHIVDFKKSGKFVVGYMPVGGEKEYYLASACAELYAPPSAYVALYGLTIQQTFLRGVLEKVGVQPEIQRIGRYKSAGDQLGRKSMSNEVKEMLGALLDNIYGNWLDTVSSTHGKKKEEIEEFVNSGVYQVERLKKEGWITDLLYDDQVMTMLKERVGQNDKKSLRMVDYSKYSRVRKSTLGIGGGGDLIAVIRASGSITRTRSGLSISSSGIIAEQLIKKIRTVRESEKYKAVILRIDSPGGDALASDLMWREIRLLAESKPVIASMSDVAASGGYYMAMAAPVIVAEKLTLTGSIGVITGKFILQKLYERIDFNKEILSRGRYAELNAADQRPLRPDEAEIFEKSAQNAYASFRDKAAMSRSMSIDQMETVAQGRVWSGQDAASRGLVDSLGGFSQALAIAKQRAKIPQDKKVRLVEISKASPTLPEILSGIGGSILGVDRVVKGVLQDVTSLNGVQARMDGILFERLENMPGENQLFLLVKEITNYFG</sequence>
<dbReference type="GO" id="GO:0008236">
    <property type="term" value="F:serine-type peptidase activity"/>
    <property type="evidence" value="ECO:0007669"/>
    <property type="project" value="UniProtKB-KW"/>
</dbReference>
<dbReference type="Proteomes" id="UP000015106">
    <property type="component" value="Chromosome 6"/>
</dbReference>
<dbReference type="GO" id="GO:0016020">
    <property type="term" value="C:membrane"/>
    <property type="evidence" value="ECO:0007669"/>
    <property type="project" value="UniProtKB-SubCell"/>
</dbReference>
<feature type="compositionally biased region" description="Low complexity" evidence="8">
    <location>
        <begin position="23"/>
        <end position="53"/>
    </location>
</feature>
<evidence type="ECO:0000256" key="4">
    <source>
        <dbReference type="ARBA" id="ARBA00022801"/>
    </source>
</evidence>
<evidence type="ECO:0000256" key="2">
    <source>
        <dbReference type="ARBA" id="ARBA00008683"/>
    </source>
</evidence>
<dbReference type="AlphaFoldDB" id="A0A8R7VGB8"/>
<keyword evidence="5" id="KW-0720">Serine protease</keyword>
<accession>A0A8R7VGB8</accession>
<dbReference type="Gene3D" id="3.90.226.10">
    <property type="entry name" value="2-enoyl-CoA Hydratase, Chain A, domain 1"/>
    <property type="match status" value="4"/>
</dbReference>
<evidence type="ECO:0000313" key="10">
    <source>
        <dbReference type="EnsemblPlants" id="TuG1812U0000208100.01.T01"/>
    </source>
</evidence>
<dbReference type="CDD" id="cd07023">
    <property type="entry name" value="S49_Sppa_N_C"/>
    <property type="match status" value="1"/>
</dbReference>
<keyword evidence="4" id="KW-0378">Hydrolase</keyword>
<dbReference type="InterPro" id="IPR004635">
    <property type="entry name" value="Pept_S49_SppA"/>
</dbReference>
<dbReference type="EnsemblPlants" id="TuG1812U0000208100.01.T01">
    <property type="protein sequence ID" value="TuG1812U0000208100.01.T01"/>
    <property type="gene ID" value="TuG1812U0000208100.01"/>
</dbReference>
<dbReference type="InterPro" id="IPR002142">
    <property type="entry name" value="Peptidase_S49"/>
</dbReference>
<dbReference type="SUPFAM" id="SSF52096">
    <property type="entry name" value="ClpP/crotonase"/>
    <property type="match status" value="2"/>
</dbReference>
<feature type="domain" description="Peptidase S49" evidence="9">
    <location>
        <begin position="173"/>
        <end position="324"/>
    </location>
</feature>
<evidence type="ECO:0000259" key="9">
    <source>
        <dbReference type="Pfam" id="PF01343"/>
    </source>
</evidence>
<dbReference type="Gramene" id="TuG1812U0000208100.01.T01">
    <property type="protein sequence ID" value="TuG1812U0000208100.01.T01"/>
    <property type="gene ID" value="TuG1812U0000208100.01"/>
</dbReference>
<feature type="domain" description="Peptidase S49" evidence="9">
    <location>
        <begin position="424"/>
        <end position="575"/>
    </location>
</feature>
<dbReference type="InterPro" id="IPR047217">
    <property type="entry name" value="S49_SppA_67K_type_N"/>
</dbReference>